<keyword evidence="8" id="KW-0732">Signal</keyword>
<dbReference type="RefSeq" id="WP_185383436.1">
    <property type="nucleotide sequence ID" value="NZ_JAARRG010000002.1"/>
</dbReference>
<dbReference type="InterPro" id="IPR008457">
    <property type="entry name" value="Cu-R_CopD_dom"/>
</dbReference>
<evidence type="ECO:0000256" key="5">
    <source>
        <dbReference type="ARBA" id="ARBA00022614"/>
    </source>
</evidence>
<dbReference type="InterPro" id="IPR014755">
    <property type="entry name" value="Cu-Rt/internalin_Ig-like"/>
</dbReference>
<feature type="transmembrane region" description="Helical" evidence="13">
    <location>
        <begin position="191"/>
        <end position="215"/>
    </location>
</feature>
<dbReference type="SUPFAM" id="SSF81296">
    <property type="entry name" value="E set domains"/>
    <property type="match status" value="1"/>
</dbReference>
<evidence type="ECO:0000259" key="15">
    <source>
        <dbReference type="Pfam" id="PF05425"/>
    </source>
</evidence>
<dbReference type="InterPro" id="IPR007348">
    <property type="entry name" value="CopC_dom"/>
</dbReference>
<sequence length="542" mass="59864">MKFFKKGIFLFLFIYLLVLPTEFVSAHAYLENSNPADQSHIQTAPKKVTLVFNEEIEADFPLIEVKNSKGEQMKTGKTSVSKKNNHIVETTLPDDLEPDVYAVSWRVVSADGHAVSGVLSFKLGDTKATFQETAVPVSGADLPISSIQKALLYIGFSLFIGMLVFAFGLYPRSEQMPEIVVQRLKKLTLTALILLGVAIILQVFVQTSITTGVPIVESIQPTNLFAFLTETKTGYIWLSEFVVWIVLAIFTMIMFAKNKQWGWFALLTESILIAYLIFTKAQNGHAAASADKIISITADILHMVAASVWVGGIVVLLFALRRTPEAKRIWGRFAVIGMIAVASILASGLLMAVMNIGQMANLFTTNYGKLLLFKIGLFLFMALLGLAHYVYLKLKKEKLPFKTILVELIVGTMILIVASALTNVQTPPPAAPKTYDETITAESQKAKINLRIAPATVGQNQFIVTFLSANGAIKTDLQQVTITTKSAKTDEKATFQAELVNEKQYFAEGLYINQTGKWEVTVHGLTKDFTDINQTFTINIKQ</sequence>
<keyword evidence="3" id="KW-1003">Cell membrane</keyword>
<keyword evidence="5" id="KW-0433">Leucine-rich repeat</keyword>
<keyword evidence="9" id="KW-0677">Repeat</keyword>
<evidence type="ECO:0000256" key="7">
    <source>
        <dbReference type="ARBA" id="ARBA00022723"/>
    </source>
</evidence>
<dbReference type="PANTHER" id="PTHR34820:SF4">
    <property type="entry name" value="INNER MEMBRANE PROTEIN YEBZ"/>
    <property type="match status" value="1"/>
</dbReference>
<evidence type="ECO:0000256" key="12">
    <source>
        <dbReference type="ARBA" id="ARBA00023136"/>
    </source>
</evidence>
<reference evidence="16 17" key="1">
    <citation type="submission" date="2020-03" db="EMBL/GenBank/DDBJ databases">
        <title>Soil Listeria distribution.</title>
        <authorList>
            <person name="Liao J."/>
            <person name="Wiedmann M."/>
        </authorList>
    </citation>
    <scope>NUCLEOTIDE SEQUENCE [LARGE SCALE GENOMIC DNA]</scope>
    <source>
        <strain evidence="16 17">FSL L7-1560</strain>
    </source>
</reference>
<gene>
    <name evidence="16" type="ORF">HB897_04775</name>
</gene>
<organism evidence="16 17">
    <name type="scientific">Listeria seeligeri</name>
    <dbReference type="NCBI Taxonomy" id="1640"/>
    <lineage>
        <taxon>Bacteria</taxon>
        <taxon>Bacillati</taxon>
        <taxon>Bacillota</taxon>
        <taxon>Bacilli</taxon>
        <taxon>Bacillales</taxon>
        <taxon>Listeriaceae</taxon>
        <taxon>Listeria</taxon>
    </lineage>
</organism>
<dbReference type="GO" id="GO:0046688">
    <property type="term" value="P:response to copper ion"/>
    <property type="evidence" value="ECO:0007669"/>
    <property type="project" value="InterPro"/>
</dbReference>
<evidence type="ECO:0000256" key="9">
    <source>
        <dbReference type="ARBA" id="ARBA00022737"/>
    </source>
</evidence>
<dbReference type="Pfam" id="PF05425">
    <property type="entry name" value="CopD"/>
    <property type="match status" value="1"/>
</dbReference>
<evidence type="ECO:0000256" key="2">
    <source>
        <dbReference type="ARBA" id="ARBA00004651"/>
    </source>
</evidence>
<dbReference type="GO" id="GO:0005886">
    <property type="term" value="C:plasma membrane"/>
    <property type="evidence" value="ECO:0007669"/>
    <property type="project" value="UniProtKB-SubCell"/>
</dbReference>
<dbReference type="GO" id="GO:0006825">
    <property type="term" value="P:copper ion transport"/>
    <property type="evidence" value="ECO:0007669"/>
    <property type="project" value="InterPro"/>
</dbReference>
<accession>A0A7X0X1B6</accession>
<comment type="subcellular location">
    <subcellularLocation>
        <location evidence="2">Cell membrane</location>
        <topology evidence="2">Multi-pass membrane protein</topology>
    </subcellularLocation>
    <subcellularLocation>
        <location evidence="1">Secreted</location>
    </subcellularLocation>
</comment>
<keyword evidence="11" id="KW-0186">Copper</keyword>
<feature type="transmembrane region" description="Helical" evidence="13">
    <location>
        <begin position="404"/>
        <end position="424"/>
    </location>
</feature>
<evidence type="ECO:0000256" key="6">
    <source>
        <dbReference type="ARBA" id="ARBA00022692"/>
    </source>
</evidence>
<dbReference type="InterPro" id="IPR014756">
    <property type="entry name" value="Ig_E-set"/>
</dbReference>
<keyword evidence="6 13" id="KW-0812">Transmembrane</keyword>
<feature type="transmembrane region" description="Helical" evidence="13">
    <location>
        <begin position="300"/>
        <end position="320"/>
    </location>
</feature>
<evidence type="ECO:0000256" key="3">
    <source>
        <dbReference type="ARBA" id="ARBA00022475"/>
    </source>
</evidence>
<dbReference type="GO" id="GO:0005507">
    <property type="term" value="F:copper ion binding"/>
    <property type="evidence" value="ECO:0007669"/>
    <property type="project" value="InterPro"/>
</dbReference>
<evidence type="ECO:0000256" key="11">
    <source>
        <dbReference type="ARBA" id="ARBA00023008"/>
    </source>
</evidence>
<dbReference type="Proteomes" id="UP000523362">
    <property type="component" value="Unassembled WGS sequence"/>
</dbReference>
<dbReference type="Gene3D" id="2.60.40.1220">
    <property type="match status" value="1"/>
</dbReference>
<dbReference type="Pfam" id="PF04234">
    <property type="entry name" value="CopC"/>
    <property type="match status" value="1"/>
</dbReference>
<proteinExistence type="predicted"/>
<keyword evidence="4" id="KW-0964">Secreted</keyword>
<feature type="transmembrane region" description="Helical" evidence="13">
    <location>
        <begin position="150"/>
        <end position="170"/>
    </location>
</feature>
<evidence type="ECO:0000259" key="14">
    <source>
        <dbReference type="Pfam" id="PF04234"/>
    </source>
</evidence>
<keyword evidence="12 13" id="KW-0472">Membrane</keyword>
<dbReference type="GO" id="GO:0005576">
    <property type="term" value="C:extracellular region"/>
    <property type="evidence" value="ECO:0007669"/>
    <property type="project" value="UniProtKB-SubCell"/>
</dbReference>
<name>A0A7X0X1B6_LISSE</name>
<feature type="transmembrane region" description="Helical" evidence="13">
    <location>
        <begin position="235"/>
        <end position="256"/>
    </location>
</feature>
<dbReference type="PANTHER" id="PTHR34820">
    <property type="entry name" value="INNER MEMBRANE PROTEIN YEBZ"/>
    <property type="match status" value="1"/>
</dbReference>
<protein>
    <submittedName>
        <fullName evidence="16">Copper resistance protein</fullName>
    </submittedName>
</protein>
<evidence type="ECO:0000256" key="4">
    <source>
        <dbReference type="ARBA" id="ARBA00022525"/>
    </source>
</evidence>
<feature type="transmembrane region" description="Helical" evidence="13">
    <location>
        <begin position="332"/>
        <end position="351"/>
    </location>
</feature>
<feature type="domain" description="Copper resistance protein D" evidence="15">
    <location>
        <begin position="328"/>
        <end position="421"/>
    </location>
</feature>
<evidence type="ECO:0000256" key="10">
    <source>
        <dbReference type="ARBA" id="ARBA00022989"/>
    </source>
</evidence>
<keyword evidence="7" id="KW-0479">Metal-binding</keyword>
<feature type="transmembrane region" description="Helical" evidence="13">
    <location>
        <begin position="371"/>
        <end position="392"/>
    </location>
</feature>
<dbReference type="GO" id="GO:0042597">
    <property type="term" value="C:periplasmic space"/>
    <property type="evidence" value="ECO:0007669"/>
    <property type="project" value="InterPro"/>
</dbReference>
<evidence type="ECO:0000313" key="17">
    <source>
        <dbReference type="Proteomes" id="UP000523362"/>
    </source>
</evidence>
<keyword evidence="10 13" id="KW-1133">Transmembrane helix</keyword>
<feature type="domain" description="CopC" evidence="14">
    <location>
        <begin position="27"/>
        <end position="122"/>
    </location>
</feature>
<evidence type="ECO:0000256" key="13">
    <source>
        <dbReference type="SAM" id="Phobius"/>
    </source>
</evidence>
<dbReference type="AlphaFoldDB" id="A0A7X0X1B6"/>
<evidence type="ECO:0000256" key="1">
    <source>
        <dbReference type="ARBA" id="ARBA00004613"/>
    </source>
</evidence>
<dbReference type="InterPro" id="IPR032694">
    <property type="entry name" value="CopC/D"/>
</dbReference>
<evidence type="ECO:0000256" key="8">
    <source>
        <dbReference type="ARBA" id="ARBA00022729"/>
    </source>
</evidence>
<evidence type="ECO:0000313" key="16">
    <source>
        <dbReference type="EMBL" id="MBC1485548.1"/>
    </source>
</evidence>
<dbReference type="EMBL" id="JAARRG010000002">
    <property type="protein sequence ID" value="MBC1485548.1"/>
    <property type="molecule type" value="Genomic_DNA"/>
</dbReference>
<comment type="caution">
    <text evidence="16">The sequence shown here is derived from an EMBL/GenBank/DDBJ whole genome shotgun (WGS) entry which is preliminary data.</text>
</comment>
<feature type="transmembrane region" description="Helical" evidence="13">
    <location>
        <begin position="263"/>
        <end position="280"/>
    </location>
</feature>